<dbReference type="InterPro" id="IPR009511">
    <property type="entry name" value="MAD1/Cdc20-bound-Mad2-bd"/>
</dbReference>
<evidence type="ECO:0000313" key="2">
    <source>
        <dbReference type="Proteomes" id="UP000593564"/>
    </source>
</evidence>
<reference evidence="1 2" key="2">
    <citation type="submission" date="2020-07" db="EMBL/GenBank/DDBJ databases">
        <title>Genome assembly of wild tea tree DASZ reveals pedigree and selection history of tea varieties.</title>
        <authorList>
            <person name="Zhang W."/>
        </authorList>
    </citation>
    <scope>NUCLEOTIDE SEQUENCE [LARGE SCALE GENOMIC DNA]</scope>
    <source>
        <strain evidence="2">cv. G240</strain>
        <tissue evidence="1">Leaf</tissue>
    </source>
</reference>
<accession>A0A7J7H642</accession>
<name>A0A7J7H642_CAMSI</name>
<keyword evidence="2" id="KW-1185">Reference proteome</keyword>
<protein>
    <submittedName>
        <fullName evidence="1">Uncharacterized protein</fullName>
    </submittedName>
</protein>
<reference evidence="2" key="1">
    <citation type="journal article" date="2020" name="Nat. Commun.">
        <title>Genome assembly of wild tea tree DASZ reveals pedigree and selection history of tea varieties.</title>
        <authorList>
            <person name="Zhang W."/>
            <person name="Zhang Y."/>
            <person name="Qiu H."/>
            <person name="Guo Y."/>
            <person name="Wan H."/>
            <person name="Zhang X."/>
            <person name="Scossa F."/>
            <person name="Alseekh S."/>
            <person name="Zhang Q."/>
            <person name="Wang P."/>
            <person name="Xu L."/>
            <person name="Schmidt M.H."/>
            <person name="Jia X."/>
            <person name="Li D."/>
            <person name="Zhu A."/>
            <person name="Guo F."/>
            <person name="Chen W."/>
            <person name="Ni D."/>
            <person name="Usadel B."/>
            <person name="Fernie A.R."/>
            <person name="Wen W."/>
        </authorList>
    </citation>
    <scope>NUCLEOTIDE SEQUENCE [LARGE SCALE GENOMIC DNA]</scope>
    <source>
        <strain evidence="2">cv. G240</strain>
    </source>
</reference>
<dbReference type="Proteomes" id="UP000593564">
    <property type="component" value="Unassembled WGS sequence"/>
</dbReference>
<comment type="caution">
    <text evidence="1">The sequence shown here is derived from an EMBL/GenBank/DDBJ whole genome shotgun (WGS) entry which is preliminary data.</text>
</comment>
<dbReference type="GO" id="GO:0007096">
    <property type="term" value="P:regulation of exit from mitosis"/>
    <property type="evidence" value="ECO:0007669"/>
    <property type="project" value="InterPro"/>
</dbReference>
<dbReference type="InterPro" id="IPR053729">
    <property type="entry name" value="MAD2L1BP_domain_sf"/>
</dbReference>
<proteinExistence type="predicted"/>
<dbReference type="AlphaFoldDB" id="A0A7J7H642"/>
<dbReference type="GO" id="GO:0005634">
    <property type="term" value="C:nucleus"/>
    <property type="evidence" value="ECO:0007669"/>
    <property type="project" value="InterPro"/>
</dbReference>
<dbReference type="EMBL" id="JACBKZ010000006">
    <property type="protein sequence ID" value="KAF5947226.1"/>
    <property type="molecule type" value="Genomic_DNA"/>
</dbReference>
<organism evidence="1 2">
    <name type="scientific">Camellia sinensis</name>
    <name type="common">Tea plant</name>
    <name type="synonym">Thea sinensis</name>
    <dbReference type="NCBI Taxonomy" id="4442"/>
    <lineage>
        <taxon>Eukaryota</taxon>
        <taxon>Viridiplantae</taxon>
        <taxon>Streptophyta</taxon>
        <taxon>Embryophyta</taxon>
        <taxon>Tracheophyta</taxon>
        <taxon>Spermatophyta</taxon>
        <taxon>Magnoliopsida</taxon>
        <taxon>eudicotyledons</taxon>
        <taxon>Gunneridae</taxon>
        <taxon>Pentapetalae</taxon>
        <taxon>asterids</taxon>
        <taxon>Ericales</taxon>
        <taxon>Theaceae</taxon>
        <taxon>Camellia</taxon>
    </lineage>
</organism>
<sequence length="301" mass="33938">MAEEQQGLELGVAEMEGEGRSEMEFTEIETRAECFDSSVIFHVVADILGFVLHMQQQIPSILQDVSLEFDTLQTEYKELEMVLAQNEFKASFRRKHAGRMREVKQGIRKLEKVMTTISSLRTALQLMISEIPDINGVILVLGASPIRPQHVYEVCFLHGKVVSGDDVDFTKSRAAEGLSRKVLKAYHSYLEQAIRTLISKGAGSDSYAGPTKLFLLVKAPPSFNLPVHFLPKHDFRYSKKIVPLRLRFKCRTQDLETDTQHCVAQTAESVSLLDSTSNDLIWFQCRHVIKGIASMTSSTEE</sequence>
<gene>
    <name evidence="1" type="ORF">HYC85_013183</name>
</gene>
<dbReference type="Gene3D" id="3.30.900.20">
    <property type="match status" value="1"/>
</dbReference>
<dbReference type="PANTHER" id="PTHR15681">
    <property type="entry name" value="MAD2L1-BINDING PROTEIN"/>
    <property type="match status" value="1"/>
</dbReference>
<evidence type="ECO:0000313" key="1">
    <source>
        <dbReference type="EMBL" id="KAF5947226.1"/>
    </source>
</evidence>
<dbReference type="PANTHER" id="PTHR15681:SF1">
    <property type="entry name" value="MAD2L1-BINDING PROTEIN"/>
    <property type="match status" value="1"/>
</dbReference>